<evidence type="ECO:0000313" key="4">
    <source>
        <dbReference type="Proteomes" id="UP000000267"/>
    </source>
</evidence>
<keyword evidence="2" id="KW-0472">Membrane</keyword>
<dbReference type="GeneID" id="5543395"/>
<dbReference type="InParanoid" id="A7TQY3"/>
<dbReference type="Proteomes" id="UP000000267">
    <property type="component" value="Unassembled WGS sequence"/>
</dbReference>
<feature type="transmembrane region" description="Helical" evidence="2">
    <location>
        <begin position="46"/>
        <end position="66"/>
    </location>
</feature>
<keyword evidence="4" id="KW-1185">Reference proteome</keyword>
<evidence type="ECO:0000256" key="1">
    <source>
        <dbReference type="SAM" id="MobiDB-lite"/>
    </source>
</evidence>
<dbReference type="OMA" id="IDYMANI"/>
<sequence>MKPSSPAPATDSTAIKIIFNKDTFETFAQNSPTLNHLTKYKIISNLINYLLSISILTKILSIYMSLNLKLKNNLIDSPNSPFFIKISYKYLENFIWKIDELFNLLILRDGIDSLINQYNKPHEKNIIPGSWLVFFTIDYMANITNTLLQEFIVKPFKMPSLPNSNKKSDEIQDSEEINNKNLPHVNELSITTKTISTDLKDMAFKNYEKIVKPATDKIQSSTYVNTAKEKINNIVKPTVDTAKSTYKTVSTQYEDNLNKSESVPRALVSTSVDLGNLTLEKLKLTKSNENENTISQDEDSSLQKNESITAASDTTTTN</sequence>
<dbReference type="EMBL" id="DS480466">
    <property type="protein sequence ID" value="EDO15320.1"/>
    <property type="molecule type" value="Genomic_DNA"/>
</dbReference>
<protein>
    <submittedName>
        <fullName evidence="3">Uncharacterized protein</fullName>
    </submittedName>
</protein>
<feature type="compositionally biased region" description="Polar residues" evidence="1">
    <location>
        <begin position="302"/>
        <end position="318"/>
    </location>
</feature>
<dbReference type="Pfam" id="PF17316">
    <property type="entry name" value="Perilipin_2"/>
    <property type="match status" value="1"/>
</dbReference>
<dbReference type="AlphaFoldDB" id="A7TQY3"/>
<keyword evidence="2" id="KW-1133">Transmembrane helix</keyword>
<dbReference type="eggNOG" id="ENOG502RZ27">
    <property type="taxonomic scope" value="Eukaryota"/>
</dbReference>
<organism evidence="4">
    <name type="scientific">Vanderwaltozyma polyspora (strain ATCC 22028 / DSM 70294 / BCRC 21397 / CBS 2163 / NBRC 10782 / NRRL Y-8283 / UCD 57-17)</name>
    <name type="common">Kluyveromyces polysporus</name>
    <dbReference type="NCBI Taxonomy" id="436907"/>
    <lineage>
        <taxon>Eukaryota</taxon>
        <taxon>Fungi</taxon>
        <taxon>Dikarya</taxon>
        <taxon>Ascomycota</taxon>
        <taxon>Saccharomycotina</taxon>
        <taxon>Saccharomycetes</taxon>
        <taxon>Saccharomycetales</taxon>
        <taxon>Saccharomycetaceae</taxon>
        <taxon>Vanderwaltozyma</taxon>
    </lineage>
</organism>
<accession>A7TQY3</accession>
<dbReference type="PhylomeDB" id="A7TQY3"/>
<dbReference type="OrthoDB" id="4065633at2759"/>
<keyword evidence="2" id="KW-0812">Transmembrane</keyword>
<dbReference type="FunCoup" id="A7TQY3">
    <property type="interactions" value="212"/>
</dbReference>
<evidence type="ECO:0000256" key="2">
    <source>
        <dbReference type="SAM" id="Phobius"/>
    </source>
</evidence>
<proteinExistence type="predicted"/>
<reference evidence="3 4" key="1">
    <citation type="journal article" date="2007" name="Proc. Natl. Acad. Sci. U.S.A.">
        <title>Independent sorting-out of thousands of duplicated gene pairs in two yeast species descended from a whole-genome duplication.</title>
        <authorList>
            <person name="Scannell D.R."/>
            <person name="Frank A.C."/>
            <person name="Conant G.C."/>
            <person name="Byrne K.P."/>
            <person name="Woolfit M."/>
            <person name="Wolfe K.H."/>
        </authorList>
    </citation>
    <scope>NUCLEOTIDE SEQUENCE [LARGE SCALE GENOMIC DNA]</scope>
    <source>
        <strain evidence="4">ATCC 22028 / DSM 70294 / BCRC 21397 / CBS 2163 / NBRC 10782 / NRRL Y-8283 / UCD 57-17</strain>
    </source>
</reference>
<feature type="region of interest" description="Disordered" evidence="1">
    <location>
        <begin position="288"/>
        <end position="318"/>
    </location>
</feature>
<dbReference type="KEGG" id="vpo:Kpol_448p7"/>
<evidence type="ECO:0000313" key="3">
    <source>
        <dbReference type="EMBL" id="EDO15320.1"/>
    </source>
</evidence>
<name>A7TQY3_VANPO</name>
<gene>
    <name evidence="3" type="ORF">Kpol_448p7</name>
</gene>
<dbReference type="RefSeq" id="XP_001643178.1">
    <property type="nucleotide sequence ID" value="XM_001643128.1"/>
</dbReference>
<dbReference type="HOGENOM" id="CLU_062295_0_0_1"/>